<keyword evidence="2" id="KW-1185">Reference proteome</keyword>
<dbReference type="EMBL" id="KZ820162">
    <property type="protein sequence ID" value="PWN48666.1"/>
    <property type="molecule type" value="Genomic_DNA"/>
</dbReference>
<protein>
    <submittedName>
        <fullName evidence="1">Uncharacterized protein</fullName>
    </submittedName>
</protein>
<name>A0ACD0NS83_9BASI</name>
<evidence type="ECO:0000313" key="1">
    <source>
        <dbReference type="EMBL" id="PWN48666.1"/>
    </source>
</evidence>
<accession>A0ACD0NS83</accession>
<sequence length="82" mass="8913">MRFFTVLAMFACAIMLTSAQPAQLERRLVCQFGGEKACSAECVAKGHLHGGHCTDDTMNVQAAVSGMKNREEITESSEIFSL</sequence>
<evidence type="ECO:0000313" key="2">
    <source>
        <dbReference type="Proteomes" id="UP000245626"/>
    </source>
</evidence>
<proteinExistence type="predicted"/>
<reference evidence="1 2" key="1">
    <citation type="journal article" date="2018" name="Mol. Biol. Evol.">
        <title>Broad Genomic Sampling Reveals a Smut Pathogenic Ancestry of the Fungal Clade Ustilaginomycotina.</title>
        <authorList>
            <person name="Kijpornyongpan T."/>
            <person name="Mondo S.J."/>
            <person name="Barry K."/>
            <person name="Sandor L."/>
            <person name="Lee J."/>
            <person name="Lipzen A."/>
            <person name="Pangilinan J."/>
            <person name="LaButti K."/>
            <person name="Hainaut M."/>
            <person name="Henrissat B."/>
            <person name="Grigoriev I.V."/>
            <person name="Spatafora J.W."/>
            <person name="Aime M.C."/>
        </authorList>
    </citation>
    <scope>NUCLEOTIDE SEQUENCE [LARGE SCALE GENOMIC DNA]</scope>
    <source>
        <strain evidence="1 2">SA 807</strain>
    </source>
</reference>
<organism evidence="1 2">
    <name type="scientific">Violaceomyces palustris</name>
    <dbReference type="NCBI Taxonomy" id="1673888"/>
    <lineage>
        <taxon>Eukaryota</taxon>
        <taxon>Fungi</taxon>
        <taxon>Dikarya</taxon>
        <taxon>Basidiomycota</taxon>
        <taxon>Ustilaginomycotina</taxon>
        <taxon>Ustilaginomycetes</taxon>
        <taxon>Violaceomycetales</taxon>
        <taxon>Violaceomycetaceae</taxon>
        <taxon>Violaceomyces</taxon>
    </lineage>
</organism>
<dbReference type="Proteomes" id="UP000245626">
    <property type="component" value="Unassembled WGS sequence"/>
</dbReference>
<gene>
    <name evidence="1" type="ORF">IE53DRAFT_370418</name>
</gene>